<reference evidence="2 3" key="1">
    <citation type="submission" date="2024-04" db="EMBL/GenBank/DDBJ databases">
        <title>Tritrichomonas musculus Genome.</title>
        <authorList>
            <person name="Alves-Ferreira E."/>
            <person name="Grigg M."/>
            <person name="Lorenzi H."/>
            <person name="Galac M."/>
        </authorList>
    </citation>
    <scope>NUCLEOTIDE SEQUENCE [LARGE SCALE GENOMIC DNA]</scope>
    <source>
        <strain evidence="2 3">EAF2021</strain>
    </source>
</reference>
<sequence>MEIISGQKSSNIDYRNSKLSNIDRENINIEQSKDEYATKCVDAGSIEYNGENVSFEFKDENLVQRQDQIAFNQQQGQTAFNQQQGHSMLNQQPSQSMLNQQQSQSMLIQQNCPMFSQSHALTDFFHQQIQMSVINRPINQPLTNYLSLNQPSFNHPSLNQYFNYKVTQNVSFRPFYIRASDQNANRQLVIRKKIKRKQI</sequence>
<dbReference type="Proteomes" id="UP001470230">
    <property type="component" value="Unassembled WGS sequence"/>
</dbReference>
<dbReference type="EMBL" id="JAPFFF010000028">
    <property type="protein sequence ID" value="KAK8846998.1"/>
    <property type="molecule type" value="Genomic_DNA"/>
</dbReference>
<proteinExistence type="predicted"/>
<keyword evidence="3" id="KW-1185">Reference proteome</keyword>
<organism evidence="2 3">
    <name type="scientific">Tritrichomonas musculus</name>
    <dbReference type="NCBI Taxonomy" id="1915356"/>
    <lineage>
        <taxon>Eukaryota</taxon>
        <taxon>Metamonada</taxon>
        <taxon>Parabasalia</taxon>
        <taxon>Tritrichomonadida</taxon>
        <taxon>Tritrichomonadidae</taxon>
        <taxon>Tritrichomonas</taxon>
    </lineage>
</organism>
<name>A0ABR2HGR8_9EUKA</name>
<evidence type="ECO:0000256" key="1">
    <source>
        <dbReference type="SAM" id="MobiDB-lite"/>
    </source>
</evidence>
<accession>A0ABR2HGR8</accession>
<gene>
    <name evidence="2" type="ORF">M9Y10_019572</name>
</gene>
<comment type="caution">
    <text evidence="2">The sequence shown here is derived from an EMBL/GenBank/DDBJ whole genome shotgun (WGS) entry which is preliminary data.</text>
</comment>
<evidence type="ECO:0000313" key="2">
    <source>
        <dbReference type="EMBL" id="KAK8846998.1"/>
    </source>
</evidence>
<protein>
    <submittedName>
        <fullName evidence="2">Uncharacterized protein</fullName>
    </submittedName>
</protein>
<feature type="region of interest" description="Disordered" evidence="1">
    <location>
        <begin position="76"/>
        <end position="103"/>
    </location>
</feature>
<evidence type="ECO:0000313" key="3">
    <source>
        <dbReference type="Proteomes" id="UP001470230"/>
    </source>
</evidence>